<dbReference type="Pfam" id="PF06580">
    <property type="entry name" value="His_kinase"/>
    <property type="match status" value="1"/>
</dbReference>
<keyword evidence="1" id="KW-0472">Membrane</keyword>
<dbReference type="Proteomes" id="UP001597073">
    <property type="component" value="Unassembled WGS sequence"/>
</dbReference>
<proteinExistence type="predicted"/>
<accession>A0ABW2ZEM6</accession>
<dbReference type="RefSeq" id="WP_377140352.1">
    <property type="nucleotide sequence ID" value="NZ_JBHTIA010000003.1"/>
</dbReference>
<evidence type="ECO:0000313" key="3">
    <source>
        <dbReference type="EMBL" id="MFD0764619.1"/>
    </source>
</evidence>
<dbReference type="EC" id="2.7.13.3" evidence="3"/>
<dbReference type="GO" id="GO:0004673">
    <property type="term" value="F:protein histidine kinase activity"/>
    <property type="evidence" value="ECO:0007669"/>
    <property type="project" value="UniProtKB-EC"/>
</dbReference>
<keyword evidence="3" id="KW-0808">Transferase</keyword>
<dbReference type="PANTHER" id="PTHR34220">
    <property type="entry name" value="SENSOR HISTIDINE KINASE YPDA"/>
    <property type="match status" value="1"/>
</dbReference>
<feature type="transmembrane region" description="Helical" evidence="1">
    <location>
        <begin position="89"/>
        <end position="115"/>
    </location>
</feature>
<feature type="transmembrane region" description="Helical" evidence="1">
    <location>
        <begin position="59"/>
        <end position="77"/>
    </location>
</feature>
<keyword evidence="1" id="KW-1133">Transmembrane helix</keyword>
<organism evidence="3 4">
    <name type="scientific">Mucilaginibacter lutimaris</name>
    <dbReference type="NCBI Taxonomy" id="931629"/>
    <lineage>
        <taxon>Bacteria</taxon>
        <taxon>Pseudomonadati</taxon>
        <taxon>Bacteroidota</taxon>
        <taxon>Sphingobacteriia</taxon>
        <taxon>Sphingobacteriales</taxon>
        <taxon>Sphingobacteriaceae</taxon>
        <taxon>Mucilaginibacter</taxon>
    </lineage>
</organism>
<dbReference type="InterPro" id="IPR010559">
    <property type="entry name" value="Sig_transdc_His_kin_internal"/>
</dbReference>
<dbReference type="PANTHER" id="PTHR34220:SF7">
    <property type="entry name" value="SENSOR HISTIDINE KINASE YPDA"/>
    <property type="match status" value="1"/>
</dbReference>
<keyword evidence="3" id="KW-0418">Kinase</keyword>
<sequence length="392" mass="44604">MQQIPFIYSNSIKWRLSRHLIFWLLWFLFQLLLYSFSPSPALQQQPFLHRLIITSPETLMYLVPSMFLAYTLMYLVIPNLVLPGRYGWATISAVVLVFLTAALSAVLSLTVIDYFRHLNADKLSPLVAREPHPAFYIQFGVAMLAGLRGSITVGGVAAAIKLMKCFYERQQAALMLEKEKANAELQMLKAQLHPHFLFNTLNNIYSFTQEVSEKASGMIMGLSQLLRYILYDCSKPLVPLDKELKMIKDYIQLESTRYDEGLDLSIQMPKFTDHLIAPLLLLPFVENAFKHGASQVTEHPWISLAVYINNDELSMKLINGKPATVNNSNPGIGIANVRKRLELLYPGQHELVINNEEEMYIVNLTITLATARAQVVKTVYHATDQEIQLPHH</sequence>
<feature type="domain" description="Signal transduction histidine kinase internal region" evidence="2">
    <location>
        <begin position="183"/>
        <end position="260"/>
    </location>
</feature>
<dbReference type="EMBL" id="JBHTIA010000003">
    <property type="protein sequence ID" value="MFD0764619.1"/>
    <property type="molecule type" value="Genomic_DNA"/>
</dbReference>
<protein>
    <submittedName>
        <fullName evidence="3">Sensor histidine kinase</fullName>
        <ecNumber evidence="3">2.7.13.3</ecNumber>
    </submittedName>
</protein>
<reference evidence="4" key="1">
    <citation type="journal article" date="2019" name="Int. J. Syst. Evol. Microbiol.">
        <title>The Global Catalogue of Microorganisms (GCM) 10K type strain sequencing project: providing services to taxonomists for standard genome sequencing and annotation.</title>
        <authorList>
            <consortium name="The Broad Institute Genomics Platform"/>
            <consortium name="The Broad Institute Genome Sequencing Center for Infectious Disease"/>
            <person name="Wu L."/>
            <person name="Ma J."/>
        </authorList>
    </citation>
    <scope>NUCLEOTIDE SEQUENCE [LARGE SCALE GENOMIC DNA]</scope>
    <source>
        <strain evidence="4">CCUG 60742</strain>
    </source>
</reference>
<evidence type="ECO:0000313" key="4">
    <source>
        <dbReference type="Proteomes" id="UP001597073"/>
    </source>
</evidence>
<dbReference type="InterPro" id="IPR050640">
    <property type="entry name" value="Bact_2-comp_sensor_kinase"/>
</dbReference>
<keyword evidence="4" id="KW-1185">Reference proteome</keyword>
<evidence type="ECO:0000256" key="1">
    <source>
        <dbReference type="SAM" id="Phobius"/>
    </source>
</evidence>
<evidence type="ECO:0000259" key="2">
    <source>
        <dbReference type="Pfam" id="PF06580"/>
    </source>
</evidence>
<gene>
    <name evidence="3" type="ORF">ACFQZI_07120</name>
</gene>
<comment type="caution">
    <text evidence="3">The sequence shown here is derived from an EMBL/GenBank/DDBJ whole genome shotgun (WGS) entry which is preliminary data.</text>
</comment>
<feature type="transmembrane region" description="Helical" evidence="1">
    <location>
        <begin position="135"/>
        <end position="160"/>
    </location>
</feature>
<name>A0ABW2ZEM6_9SPHI</name>
<keyword evidence="1" id="KW-0812">Transmembrane</keyword>